<dbReference type="GeneTree" id="ENSGT01030000234575"/>
<dbReference type="InterPro" id="IPR016186">
    <property type="entry name" value="C-type_lectin-like/link_sf"/>
</dbReference>
<name>A0A3B3VXQ0_9TELE</name>
<evidence type="ECO:0000256" key="2">
    <source>
        <dbReference type="SAM" id="SignalP"/>
    </source>
</evidence>
<evidence type="ECO:0000259" key="3">
    <source>
        <dbReference type="PROSITE" id="PS50041"/>
    </source>
</evidence>
<dbReference type="SMART" id="SM00034">
    <property type="entry name" value="CLECT"/>
    <property type="match status" value="1"/>
</dbReference>
<evidence type="ECO:0000313" key="5">
    <source>
        <dbReference type="Proteomes" id="UP000261500"/>
    </source>
</evidence>
<dbReference type="STRING" id="48699.ENSPLAP00000029823"/>
<dbReference type="AlphaFoldDB" id="A0A3B3VXQ0"/>
<dbReference type="CDD" id="cd03590">
    <property type="entry name" value="CLECT_DC-SIGN_like"/>
    <property type="match status" value="1"/>
</dbReference>
<proteinExistence type="predicted"/>
<feature type="chain" id="PRO_5017251752" description="C-type lectin domain-containing protein" evidence="2">
    <location>
        <begin position="20"/>
        <end position="207"/>
    </location>
</feature>
<reference evidence="4" key="2">
    <citation type="submission" date="2025-09" db="UniProtKB">
        <authorList>
            <consortium name="Ensembl"/>
        </authorList>
    </citation>
    <scope>IDENTIFICATION</scope>
</reference>
<evidence type="ECO:0000256" key="1">
    <source>
        <dbReference type="ARBA" id="ARBA00022734"/>
    </source>
</evidence>
<dbReference type="Pfam" id="PF00059">
    <property type="entry name" value="Lectin_C"/>
    <property type="match status" value="1"/>
</dbReference>
<protein>
    <recommendedName>
        <fullName evidence="3">C-type lectin domain-containing protein</fullName>
    </recommendedName>
</protein>
<keyword evidence="1" id="KW-0430">Lectin</keyword>
<dbReference type="PANTHER" id="PTHR22803">
    <property type="entry name" value="MANNOSE, PHOSPHOLIPASE, LECTIN RECEPTOR RELATED"/>
    <property type="match status" value="1"/>
</dbReference>
<dbReference type="InterPro" id="IPR016187">
    <property type="entry name" value="CTDL_fold"/>
</dbReference>
<keyword evidence="5" id="KW-1185">Reference proteome</keyword>
<reference evidence="4" key="1">
    <citation type="submission" date="2025-08" db="UniProtKB">
        <authorList>
            <consortium name="Ensembl"/>
        </authorList>
    </citation>
    <scope>IDENTIFICATION</scope>
</reference>
<dbReference type="SUPFAM" id="SSF56436">
    <property type="entry name" value="C-type lectin-like"/>
    <property type="match status" value="1"/>
</dbReference>
<dbReference type="Proteomes" id="UP000261500">
    <property type="component" value="Unplaced"/>
</dbReference>
<organism evidence="4 5">
    <name type="scientific">Poecilia latipinna</name>
    <name type="common">sailfin molly</name>
    <dbReference type="NCBI Taxonomy" id="48699"/>
    <lineage>
        <taxon>Eukaryota</taxon>
        <taxon>Metazoa</taxon>
        <taxon>Chordata</taxon>
        <taxon>Craniata</taxon>
        <taxon>Vertebrata</taxon>
        <taxon>Euteleostomi</taxon>
        <taxon>Actinopterygii</taxon>
        <taxon>Neopterygii</taxon>
        <taxon>Teleostei</taxon>
        <taxon>Neoteleostei</taxon>
        <taxon>Acanthomorphata</taxon>
        <taxon>Ovalentaria</taxon>
        <taxon>Atherinomorphae</taxon>
        <taxon>Cyprinodontiformes</taxon>
        <taxon>Poeciliidae</taxon>
        <taxon>Poeciliinae</taxon>
        <taxon>Poecilia</taxon>
    </lineage>
</organism>
<dbReference type="InterPro" id="IPR050111">
    <property type="entry name" value="C-type_lectin/snaclec_domain"/>
</dbReference>
<evidence type="ECO:0000313" key="4">
    <source>
        <dbReference type="Ensembl" id="ENSPLAP00000029823.1"/>
    </source>
</evidence>
<dbReference type="Ensembl" id="ENSPLAT00000025151.1">
    <property type="protein sequence ID" value="ENSPLAP00000029823.1"/>
    <property type="gene ID" value="ENSPLAG00000020349.1"/>
</dbReference>
<accession>A0A3B3VXQ0</accession>
<dbReference type="InterPro" id="IPR001304">
    <property type="entry name" value="C-type_lectin-like"/>
</dbReference>
<dbReference type="PROSITE" id="PS50041">
    <property type="entry name" value="C_TYPE_LECTIN_2"/>
    <property type="match status" value="1"/>
</dbReference>
<dbReference type="Gene3D" id="3.10.100.10">
    <property type="entry name" value="Mannose-Binding Protein A, subunit A"/>
    <property type="match status" value="1"/>
</dbReference>
<feature type="domain" description="C-type lectin" evidence="3">
    <location>
        <begin position="72"/>
        <end position="202"/>
    </location>
</feature>
<sequence length="207" mass="23057">MSPAVLVVLISLVVLLAAAASGLDRKLDCSCRTEDASCCLQTTQTSTEIYSSWFTEGFVFEDLTCEAGWEQHGGNCYYFSTNKSSWTDSRCSCADLGSDLVKIDSREEQMFLESKLKEKMKKPPDAFWIGLTDSQAEGRWFWVDGSPLDPSLSFWSDGEPNNWAGQNPAGEDCGRMDKKGNSVDLKSWDDHSCRVQLKSICEKPAEM</sequence>
<dbReference type="InterPro" id="IPR033989">
    <property type="entry name" value="CD209-like_CTLD"/>
</dbReference>
<keyword evidence="2" id="KW-0732">Signal</keyword>
<feature type="signal peptide" evidence="2">
    <location>
        <begin position="1"/>
        <end position="19"/>
    </location>
</feature>
<dbReference type="GO" id="GO:0030246">
    <property type="term" value="F:carbohydrate binding"/>
    <property type="evidence" value="ECO:0007669"/>
    <property type="project" value="UniProtKB-KW"/>
</dbReference>